<dbReference type="InterPro" id="IPR020846">
    <property type="entry name" value="MFS_dom"/>
</dbReference>
<dbReference type="SUPFAM" id="SSF103473">
    <property type="entry name" value="MFS general substrate transporter"/>
    <property type="match status" value="1"/>
</dbReference>
<dbReference type="Gene3D" id="1.20.1250.20">
    <property type="entry name" value="MFS general substrate transporter like domains"/>
    <property type="match status" value="2"/>
</dbReference>
<name>A0A0S7B868_9CHLR</name>
<dbReference type="InterPro" id="IPR036259">
    <property type="entry name" value="MFS_trans_sf"/>
</dbReference>
<feature type="transmembrane region" description="Helical" evidence="7">
    <location>
        <begin position="289"/>
        <end position="306"/>
    </location>
</feature>
<feature type="transmembrane region" description="Helical" evidence="7">
    <location>
        <begin position="312"/>
        <end position="332"/>
    </location>
</feature>
<feature type="transmembrane region" description="Helical" evidence="7">
    <location>
        <begin position="19"/>
        <end position="42"/>
    </location>
</feature>
<dbReference type="PROSITE" id="PS50850">
    <property type="entry name" value="MFS"/>
    <property type="match status" value="1"/>
</dbReference>
<dbReference type="InterPro" id="IPR051788">
    <property type="entry name" value="MFS_Transporter"/>
</dbReference>
<evidence type="ECO:0000313" key="10">
    <source>
        <dbReference type="Proteomes" id="UP000055060"/>
    </source>
</evidence>
<protein>
    <submittedName>
        <fullName evidence="9">Fucose permease</fullName>
    </submittedName>
</protein>
<dbReference type="EMBL" id="DF967972">
    <property type="protein sequence ID" value="GAP13406.1"/>
    <property type="molecule type" value="Genomic_DNA"/>
</dbReference>
<comment type="subcellular location">
    <subcellularLocation>
        <location evidence="1">Cell membrane</location>
        <topology evidence="1">Multi-pass membrane protein</topology>
    </subcellularLocation>
</comment>
<dbReference type="Pfam" id="PF07690">
    <property type="entry name" value="MFS_1"/>
    <property type="match status" value="1"/>
</dbReference>
<comment type="similarity">
    <text evidence="2">Belongs to the major facilitator superfamily.</text>
</comment>
<evidence type="ECO:0000256" key="6">
    <source>
        <dbReference type="ARBA" id="ARBA00023136"/>
    </source>
</evidence>
<evidence type="ECO:0000256" key="1">
    <source>
        <dbReference type="ARBA" id="ARBA00004651"/>
    </source>
</evidence>
<feature type="transmembrane region" description="Helical" evidence="7">
    <location>
        <begin position="223"/>
        <end position="247"/>
    </location>
</feature>
<feature type="transmembrane region" description="Helical" evidence="7">
    <location>
        <begin position="106"/>
        <end position="127"/>
    </location>
</feature>
<dbReference type="InterPro" id="IPR011701">
    <property type="entry name" value="MFS"/>
</dbReference>
<dbReference type="STRING" id="360412.LARV_01160"/>
<dbReference type="AlphaFoldDB" id="A0A0S7B868"/>
<feature type="transmembrane region" description="Helical" evidence="7">
    <location>
        <begin position="344"/>
        <end position="366"/>
    </location>
</feature>
<evidence type="ECO:0000256" key="2">
    <source>
        <dbReference type="ARBA" id="ARBA00008335"/>
    </source>
</evidence>
<keyword evidence="5 7" id="KW-1133">Transmembrane helix</keyword>
<keyword evidence="4 7" id="KW-0812">Transmembrane</keyword>
<evidence type="ECO:0000259" key="8">
    <source>
        <dbReference type="PROSITE" id="PS50850"/>
    </source>
</evidence>
<keyword evidence="3" id="KW-0813">Transport</keyword>
<keyword evidence="10" id="KW-1185">Reference proteome</keyword>
<evidence type="ECO:0000313" key="9">
    <source>
        <dbReference type="EMBL" id="GAP13406.1"/>
    </source>
</evidence>
<feature type="transmembrane region" description="Helical" evidence="7">
    <location>
        <begin position="139"/>
        <end position="160"/>
    </location>
</feature>
<proteinExistence type="inferred from homology"/>
<feature type="transmembrane region" description="Helical" evidence="7">
    <location>
        <begin position="259"/>
        <end position="277"/>
    </location>
</feature>
<dbReference type="Proteomes" id="UP000055060">
    <property type="component" value="Unassembled WGS sequence"/>
</dbReference>
<dbReference type="RefSeq" id="WP_201785882.1">
    <property type="nucleotide sequence ID" value="NZ_DF967972.1"/>
</dbReference>
<evidence type="ECO:0000256" key="7">
    <source>
        <dbReference type="SAM" id="Phobius"/>
    </source>
</evidence>
<dbReference type="PANTHER" id="PTHR23514">
    <property type="entry name" value="BYPASS OF STOP CODON PROTEIN 6"/>
    <property type="match status" value="1"/>
</dbReference>
<feature type="domain" description="Major facilitator superfamily (MFS) profile" evidence="8">
    <location>
        <begin position="19"/>
        <end position="403"/>
    </location>
</feature>
<evidence type="ECO:0000256" key="3">
    <source>
        <dbReference type="ARBA" id="ARBA00022448"/>
    </source>
</evidence>
<organism evidence="9">
    <name type="scientific">Longilinea arvoryzae</name>
    <dbReference type="NCBI Taxonomy" id="360412"/>
    <lineage>
        <taxon>Bacteria</taxon>
        <taxon>Bacillati</taxon>
        <taxon>Chloroflexota</taxon>
        <taxon>Anaerolineae</taxon>
        <taxon>Anaerolineales</taxon>
        <taxon>Anaerolineaceae</taxon>
        <taxon>Longilinea</taxon>
    </lineage>
</organism>
<gene>
    <name evidence="9" type="ORF">LARV_01160</name>
</gene>
<evidence type="ECO:0000256" key="5">
    <source>
        <dbReference type="ARBA" id="ARBA00022989"/>
    </source>
</evidence>
<evidence type="ECO:0000256" key="4">
    <source>
        <dbReference type="ARBA" id="ARBA00022692"/>
    </source>
</evidence>
<feature type="transmembrane region" description="Helical" evidence="7">
    <location>
        <begin position="172"/>
        <end position="193"/>
    </location>
</feature>
<dbReference type="PANTHER" id="PTHR23514:SF3">
    <property type="entry name" value="BYPASS OF STOP CODON PROTEIN 6"/>
    <property type="match status" value="1"/>
</dbReference>
<keyword evidence="6 7" id="KW-0472">Membrane</keyword>
<feature type="transmembrane region" description="Helical" evidence="7">
    <location>
        <begin position="378"/>
        <end position="399"/>
    </location>
</feature>
<dbReference type="GO" id="GO:0005886">
    <property type="term" value="C:plasma membrane"/>
    <property type="evidence" value="ECO:0007669"/>
    <property type="project" value="UniProtKB-SubCell"/>
</dbReference>
<sequence length="407" mass="43198">MENEAQAVNVRKNQSRVGLVLLAFIAFISLGLPDGLMGVAWPSVRHQFSQPLDSLGYLLIAGTIGYTLSSFFSGKIMSRLGVGGLLAASCALTAGSLLGYTLAPVWWVMVGLALFAGMGGGAIDAAINTYVAAHFAEGLMQWLHASFGVGITLGPIIMTLGLKNTGAWRTGYLEVGSAQLLLAVCFILTAAMWRNGQSAGKEAERNLADYHTPLSETLREPRVWLSILLFFLYTGMEVILGNWAYTLLTESRGIAPQTAGLWTGSYWATFTLGRMLAGLYTRRIGGRKLVAGSLLLALIGGLLLWWNPSNTVGLVGVATIGFAIAPVFPALVSLTSDRVGLKHAANTIGMQISASGLGAALLSSLAGVLARRISLEIIPVYLVGINTLLIGIFLTSIILSRRQDLAR</sequence>
<feature type="transmembrane region" description="Helical" evidence="7">
    <location>
        <begin position="80"/>
        <end position="100"/>
    </location>
</feature>
<dbReference type="GO" id="GO:0022857">
    <property type="term" value="F:transmembrane transporter activity"/>
    <property type="evidence" value="ECO:0007669"/>
    <property type="project" value="InterPro"/>
</dbReference>
<reference evidence="9" key="1">
    <citation type="submission" date="2015-07" db="EMBL/GenBank/DDBJ databases">
        <title>Draft Genome Sequences of Anaerolinea thermolimosa IMO-1, Bellilinea caldifistulae GOMI-1, Leptolinea tardivitalis YMTK-2, Levilinea saccharolytica KIBI-1,Longilinea arvoryzae KOME-1, Previously Described as Members of the Anaerolineaceae (Chloroflexi).</title>
        <authorList>
            <person name="Sekiguchi Y."/>
            <person name="Ohashi A."/>
            <person name="Matsuura N."/>
            <person name="Tourlousse M.D."/>
        </authorList>
    </citation>
    <scope>NUCLEOTIDE SEQUENCE [LARGE SCALE GENOMIC DNA]</scope>
    <source>
        <strain evidence="9">KOME-1</strain>
    </source>
</reference>
<accession>A0A0S7B868</accession>